<dbReference type="EMBL" id="FOCC01000007">
    <property type="protein sequence ID" value="SEM69946.1"/>
    <property type="molecule type" value="Genomic_DNA"/>
</dbReference>
<gene>
    <name evidence="1" type="ORF">SAMN05216431_1079</name>
</gene>
<organism evidence="1 2">
    <name type="scientific">Ligilactobacillus ruminis</name>
    <dbReference type="NCBI Taxonomy" id="1623"/>
    <lineage>
        <taxon>Bacteria</taxon>
        <taxon>Bacillati</taxon>
        <taxon>Bacillota</taxon>
        <taxon>Bacilli</taxon>
        <taxon>Lactobacillales</taxon>
        <taxon>Lactobacillaceae</taxon>
        <taxon>Ligilactobacillus</taxon>
    </lineage>
</organism>
<protein>
    <submittedName>
        <fullName evidence="1">Uncharacterized protein</fullName>
    </submittedName>
</protein>
<evidence type="ECO:0000313" key="1">
    <source>
        <dbReference type="EMBL" id="SEM69946.1"/>
    </source>
</evidence>
<name>A0ABY1ABS8_9LACO</name>
<dbReference type="Proteomes" id="UP000182089">
    <property type="component" value="Unassembled WGS sequence"/>
</dbReference>
<accession>A0ABY1ABS8</accession>
<reference evidence="1 2" key="1">
    <citation type="submission" date="2016-10" db="EMBL/GenBank/DDBJ databases">
        <authorList>
            <person name="Varghese N."/>
            <person name="Submissions S."/>
        </authorList>
    </citation>
    <scope>NUCLEOTIDE SEQUENCE [LARGE SCALE GENOMIC DNA]</scope>
    <source>
        <strain evidence="1 2">WC1T17</strain>
    </source>
</reference>
<proteinExistence type="predicted"/>
<sequence>MSRDYAKLLDDLKAGKIDSFEISKEEFMDFQPVFMESNFRKRVIGEAKRGGGATYHYDRDGQGI</sequence>
<evidence type="ECO:0000313" key="2">
    <source>
        <dbReference type="Proteomes" id="UP000182089"/>
    </source>
</evidence>
<comment type="caution">
    <text evidence="1">The sequence shown here is derived from an EMBL/GenBank/DDBJ whole genome shotgun (WGS) entry which is preliminary data.</text>
</comment>